<dbReference type="PANTHER" id="PTHR31168:SF30">
    <property type="entry name" value="DUF599 DOMAIN-CONTAINING PROTEIN"/>
    <property type="match status" value="1"/>
</dbReference>
<feature type="transmembrane region" description="Helical" evidence="1">
    <location>
        <begin position="7"/>
        <end position="26"/>
    </location>
</feature>
<keyword evidence="1" id="KW-0812">Transmembrane</keyword>
<dbReference type="Proteomes" id="UP001370490">
    <property type="component" value="Unassembled WGS sequence"/>
</dbReference>
<dbReference type="EMBL" id="JBAMMX010000008">
    <property type="protein sequence ID" value="KAK6934214.1"/>
    <property type="molecule type" value="Genomic_DNA"/>
</dbReference>
<feature type="transmembrane region" description="Helical" evidence="1">
    <location>
        <begin position="173"/>
        <end position="204"/>
    </location>
</feature>
<protein>
    <submittedName>
        <fullName evidence="2">Uncharacterized protein</fullName>
    </submittedName>
</protein>
<accession>A0AAN8ZBI7</accession>
<keyword evidence="1" id="KW-0472">Membrane</keyword>
<evidence type="ECO:0000313" key="2">
    <source>
        <dbReference type="EMBL" id="KAK6934214.1"/>
    </source>
</evidence>
<dbReference type="PANTHER" id="PTHR31168">
    <property type="entry name" value="OS02G0292800 PROTEIN"/>
    <property type="match status" value="1"/>
</dbReference>
<evidence type="ECO:0000313" key="3">
    <source>
        <dbReference type="Proteomes" id="UP001370490"/>
    </source>
</evidence>
<feature type="transmembrane region" description="Helical" evidence="1">
    <location>
        <begin position="72"/>
        <end position="93"/>
    </location>
</feature>
<dbReference type="InterPro" id="IPR006747">
    <property type="entry name" value="DUF599"/>
</dbReference>
<comment type="caution">
    <text evidence="2">The sequence shown here is derived from an EMBL/GenBank/DDBJ whole genome shotgun (WGS) entry which is preliminary data.</text>
</comment>
<dbReference type="Pfam" id="PF04654">
    <property type="entry name" value="DUF599"/>
    <property type="match status" value="1"/>
</dbReference>
<dbReference type="AlphaFoldDB" id="A0AAN8ZBI7"/>
<organism evidence="2 3">
    <name type="scientific">Dillenia turbinata</name>
    <dbReference type="NCBI Taxonomy" id="194707"/>
    <lineage>
        <taxon>Eukaryota</taxon>
        <taxon>Viridiplantae</taxon>
        <taxon>Streptophyta</taxon>
        <taxon>Embryophyta</taxon>
        <taxon>Tracheophyta</taxon>
        <taxon>Spermatophyta</taxon>
        <taxon>Magnoliopsida</taxon>
        <taxon>eudicotyledons</taxon>
        <taxon>Gunneridae</taxon>
        <taxon>Pentapetalae</taxon>
        <taxon>Dilleniales</taxon>
        <taxon>Dilleniaceae</taxon>
        <taxon>Dillenia</taxon>
    </lineage>
</organism>
<keyword evidence="1" id="KW-1133">Transmembrane helix</keyword>
<sequence>MGWRREYLDIVLVTSGLMEMIGYHLFLLYRCLRLAHATVIGYENQSNRAWVQKDESIDKRIALTANSTNISAAMYLCAMSLALGSLIGAWAGSSSEGISLHSLMYGDTRSPINFIKHSLFSCFLVALASFVQSIRCFVQANFLMRIPTTDIPVSYVQKEVVSGTHFWALGIPAFYFAITFLLWIFGPIPMFLSSVVMVVILHMLDTNSKPLHQL</sequence>
<gene>
    <name evidence="2" type="ORF">RJ641_034369</name>
</gene>
<name>A0AAN8ZBI7_9MAGN</name>
<keyword evidence="3" id="KW-1185">Reference proteome</keyword>
<evidence type="ECO:0000256" key="1">
    <source>
        <dbReference type="SAM" id="Phobius"/>
    </source>
</evidence>
<reference evidence="2 3" key="1">
    <citation type="submission" date="2023-12" db="EMBL/GenBank/DDBJ databases">
        <title>A high-quality genome assembly for Dillenia turbinata (Dilleniales).</title>
        <authorList>
            <person name="Chanderbali A."/>
        </authorList>
    </citation>
    <scope>NUCLEOTIDE SEQUENCE [LARGE SCALE GENOMIC DNA]</scope>
    <source>
        <strain evidence="2">LSX21</strain>
        <tissue evidence="2">Leaf</tissue>
    </source>
</reference>
<proteinExistence type="predicted"/>
<feature type="transmembrane region" description="Helical" evidence="1">
    <location>
        <begin position="114"/>
        <end position="134"/>
    </location>
</feature>